<gene>
    <name evidence="1" type="ORF">NQ176_g4860</name>
</gene>
<dbReference type="EMBL" id="JANJQO010000564">
    <property type="protein sequence ID" value="KAJ2976597.1"/>
    <property type="molecule type" value="Genomic_DNA"/>
</dbReference>
<comment type="caution">
    <text evidence="1">The sequence shown here is derived from an EMBL/GenBank/DDBJ whole genome shotgun (WGS) entry which is preliminary data.</text>
</comment>
<organism evidence="1 2">
    <name type="scientific">Zarea fungicola</name>
    <dbReference type="NCBI Taxonomy" id="93591"/>
    <lineage>
        <taxon>Eukaryota</taxon>
        <taxon>Fungi</taxon>
        <taxon>Dikarya</taxon>
        <taxon>Ascomycota</taxon>
        <taxon>Pezizomycotina</taxon>
        <taxon>Sordariomycetes</taxon>
        <taxon>Hypocreomycetidae</taxon>
        <taxon>Hypocreales</taxon>
        <taxon>Cordycipitaceae</taxon>
        <taxon>Zarea</taxon>
    </lineage>
</organism>
<proteinExistence type="predicted"/>
<evidence type="ECO:0000313" key="2">
    <source>
        <dbReference type="Proteomes" id="UP001143910"/>
    </source>
</evidence>
<reference evidence="1" key="1">
    <citation type="submission" date="2022-08" db="EMBL/GenBank/DDBJ databases">
        <title>Genome Sequence of Lecanicillium fungicola.</title>
        <authorList>
            <person name="Buettner E."/>
        </authorList>
    </citation>
    <scope>NUCLEOTIDE SEQUENCE</scope>
    <source>
        <strain evidence="1">Babe33</strain>
    </source>
</reference>
<protein>
    <submittedName>
        <fullName evidence="1">Uncharacterized protein</fullName>
    </submittedName>
</protein>
<sequence>MAVDRAFKLKRELLEKRGTCRTVTVKQGDLCADLASRCGVSLESFMSFNPQSNFCNNLKVPQLVCCCDGTLPIPKADSDGRCYPHEVGPGENCWKIVQDNYNFFSIQDLENFNKNTWGWGGCGNLQAHTIICLSTGSPPLPKPVPNAACGPVKPGTLPPPAGVNMADLNPCPLNSCCDGWGFCGTTNEFCQPIPAGQAPGALQPVGAPNCISNCGTDIIQSSPPASFLKIGYFEGYGVSRKCQAVDIRSINTSKYTHIHFAFATVTPNNFEVDMGPSMHQFYYFKQISGAKKILSFGGWTFSTDPATYGIFRSGVQSANRDKMAQNIASFVISNASFWYLRAFPIDKISKIVDYIVFMTYDLHGQWDYGNKWTDEGCSGGNCLRSHVNLTETLNALSMITKAGAPSNKIAVGVASYGRSFRMTTPGCQDPMCTYTGPSSGATPGLCTDTAGYISNGEIKNIIRSNPTASVSKDNAGGDVLVYNGDQWVSYMDDITKASRTALVQSLNFLGTTDWAISLDANPSNSDMQDVMDPDYEPEPEVATQNNPYADLGLGGIIDAAPKVALGKGAVKPERDKSCKKYEAIIKAAWSEAGQISKATLNWRRDNKYQDALDTYLGKKSRERPAKGQSDKIWNNFQRSHDVYYGDSGLLGRNIWAKFYCDPAAVPRKALEGGVERAPSCPKKDSVRGAAAITFQPKNGKSLVYYHEVMHFKRVSDPWCGGDEVYVPKSIVTMAKDPYQYDRSLQNAHSWALSAISMWMMQKWSDIGVPKPVGMLKRDNTEDAQDDPEDAMISDHFDDCEFSSNKGKEELSSSTYPDRANKNMLIDFDVSQVNPADFEPLDFSDYDMDGSMGCTEQTYDSASQCRTMCNNGGNGSYCVETIEGTFECKGCNDTKAVELYHRAILNETFDGDSLDNWVVYTGKFGASNHQMTGTGEGLAIVSKLKLADFIYEADITFSNAMGESHAGLVFRTDSDTDGRGVHSGYYASISSAGVVRLSRGFNETRAEIKSAVASIQAGRTYRVRVQAMNDTILVYLDDMRTPKLRATDSSASQGFPGVHMYDTEATFGNISILPMVRQAGIEEGCTEFHRAVAGDSCAAIVQKYPNLSAENLHAWNPALKDGEYLLHFPPQDTKH</sequence>
<accession>A0ACC1NBB3</accession>
<name>A0ACC1NBB3_9HYPO</name>
<evidence type="ECO:0000313" key="1">
    <source>
        <dbReference type="EMBL" id="KAJ2976597.1"/>
    </source>
</evidence>
<dbReference type="Proteomes" id="UP001143910">
    <property type="component" value="Unassembled WGS sequence"/>
</dbReference>
<keyword evidence="2" id="KW-1185">Reference proteome</keyword>